<feature type="compositionally biased region" description="Basic and acidic residues" evidence="1">
    <location>
        <begin position="188"/>
        <end position="197"/>
    </location>
</feature>
<sequence length="312" mass="33575">MRDLPSLIFSFTAVIVIIININIGACQESSDDDTLSQSGAVPSPSLHPVEAFAVPNIGQRGVLFYNLMSSNQAEVRVRVNCLARTTSYQVEVFTSNPRVATIQGENSYNISCGNATRSPEIVISGTVDNQTAAPGHNISAGVKDAGRYDLPGSSRYVGQVSGHFNVTVEASRIGRSFFVITAKKLSGPDHAGRDKTGDVQAQRKGQESPGSERRLHKDQVGLSMVVVMQLPRTIDTVFRIILRCVIVMATAGMGLKVDVKVVRQVLKKPVGPVIGFCCQFICMPLLISLSQSHQEPPPCSGSVVCVFKITTE</sequence>
<evidence type="ECO:0000313" key="3">
    <source>
        <dbReference type="EMBL" id="KAK3786247.1"/>
    </source>
</evidence>
<keyword evidence="2" id="KW-0472">Membrane</keyword>
<proteinExistence type="predicted"/>
<evidence type="ECO:0000313" key="4">
    <source>
        <dbReference type="Proteomes" id="UP001283361"/>
    </source>
</evidence>
<organism evidence="3 4">
    <name type="scientific">Elysia crispata</name>
    <name type="common">lettuce slug</name>
    <dbReference type="NCBI Taxonomy" id="231223"/>
    <lineage>
        <taxon>Eukaryota</taxon>
        <taxon>Metazoa</taxon>
        <taxon>Spiralia</taxon>
        <taxon>Lophotrochozoa</taxon>
        <taxon>Mollusca</taxon>
        <taxon>Gastropoda</taxon>
        <taxon>Heterobranchia</taxon>
        <taxon>Euthyneura</taxon>
        <taxon>Panpulmonata</taxon>
        <taxon>Sacoglossa</taxon>
        <taxon>Placobranchoidea</taxon>
        <taxon>Plakobranchidae</taxon>
        <taxon>Elysia</taxon>
    </lineage>
</organism>
<dbReference type="EMBL" id="JAWDGP010001994">
    <property type="protein sequence ID" value="KAK3786247.1"/>
    <property type="molecule type" value="Genomic_DNA"/>
</dbReference>
<reference evidence="3" key="1">
    <citation type="journal article" date="2023" name="G3 (Bethesda)">
        <title>A reference genome for the long-term kleptoplast-retaining sea slug Elysia crispata morphotype clarki.</title>
        <authorList>
            <person name="Eastman K.E."/>
            <person name="Pendleton A.L."/>
            <person name="Shaikh M.A."/>
            <person name="Suttiyut T."/>
            <person name="Ogas R."/>
            <person name="Tomko P."/>
            <person name="Gavelis G."/>
            <person name="Widhalm J.R."/>
            <person name="Wisecaver J.H."/>
        </authorList>
    </citation>
    <scope>NUCLEOTIDE SEQUENCE</scope>
    <source>
        <strain evidence="3">ECLA1</strain>
    </source>
</reference>
<dbReference type="Proteomes" id="UP001283361">
    <property type="component" value="Unassembled WGS sequence"/>
</dbReference>
<feature type="region of interest" description="Disordered" evidence="1">
    <location>
        <begin position="188"/>
        <end position="214"/>
    </location>
</feature>
<dbReference type="Gene3D" id="1.20.1530.20">
    <property type="match status" value="1"/>
</dbReference>
<feature type="compositionally biased region" description="Basic and acidic residues" evidence="1">
    <location>
        <begin position="204"/>
        <end position="214"/>
    </location>
</feature>
<keyword evidence="2" id="KW-1133">Transmembrane helix</keyword>
<dbReference type="AlphaFoldDB" id="A0AAE1AEP0"/>
<evidence type="ECO:0000256" key="2">
    <source>
        <dbReference type="SAM" id="Phobius"/>
    </source>
</evidence>
<protein>
    <submittedName>
        <fullName evidence="3">Uncharacterized protein</fullName>
    </submittedName>
</protein>
<comment type="caution">
    <text evidence="3">The sequence shown here is derived from an EMBL/GenBank/DDBJ whole genome shotgun (WGS) entry which is preliminary data.</text>
</comment>
<keyword evidence="2" id="KW-0812">Transmembrane</keyword>
<keyword evidence="4" id="KW-1185">Reference proteome</keyword>
<evidence type="ECO:0000256" key="1">
    <source>
        <dbReference type="SAM" id="MobiDB-lite"/>
    </source>
</evidence>
<feature type="transmembrane region" description="Helical" evidence="2">
    <location>
        <begin position="7"/>
        <end position="25"/>
    </location>
</feature>
<accession>A0AAE1AEP0</accession>
<name>A0AAE1AEP0_9GAST</name>
<gene>
    <name evidence="3" type="ORF">RRG08_064506</name>
</gene>
<dbReference type="InterPro" id="IPR038770">
    <property type="entry name" value="Na+/solute_symporter_sf"/>
</dbReference>